<feature type="domain" description="Guanylate cyclase" evidence="3">
    <location>
        <begin position="304"/>
        <end position="418"/>
    </location>
</feature>
<feature type="transmembrane region" description="Helical" evidence="1">
    <location>
        <begin position="71"/>
        <end position="94"/>
    </location>
</feature>
<reference evidence="5 6" key="1">
    <citation type="submission" date="2016-10" db="EMBL/GenBank/DDBJ databases">
        <authorList>
            <person name="de Groot N.N."/>
        </authorList>
    </citation>
    <scope>NUCLEOTIDE SEQUENCE [LARGE SCALE GENOMIC DNA]</scope>
    <source>
        <strain evidence="5 6">NE2</strain>
    </source>
</reference>
<name>A0A1I4C167_9HYPH</name>
<dbReference type="Pfam" id="PF03707">
    <property type="entry name" value="MHYT"/>
    <property type="match status" value="2"/>
</dbReference>
<feature type="transmembrane region" description="Helical" evidence="1">
    <location>
        <begin position="12"/>
        <end position="29"/>
    </location>
</feature>
<dbReference type="PANTHER" id="PTHR35152:SF1">
    <property type="entry name" value="DOMAIN SIGNALLING PROTEIN, PUTATIVE (AFU_ORTHOLOGUE AFUA_5G11310)-RELATED"/>
    <property type="match status" value="1"/>
</dbReference>
<accession>A0A1I4C167</accession>
<dbReference type="PANTHER" id="PTHR35152">
    <property type="entry name" value="DOMAIN SIGNALLING PROTEIN, PUTATIVE (AFU_ORTHOLOGUE AFUA_5G11310)-RELATED"/>
    <property type="match status" value="1"/>
</dbReference>
<dbReference type="CDD" id="cd07302">
    <property type="entry name" value="CHD"/>
    <property type="match status" value="1"/>
</dbReference>
<dbReference type="SMART" id="SM00044">
    <property type="entry name" value="CYCc"/>
    <property type="match status" value="1"/>
</dbReference>
<dbReference type="EMBL" id="FOSN01000017">
    <property type="protein sequence ID" value="SFK74513.1"/>
    <property type="molecule type" value="Genomic_DNA"/>
</dbReference>
<dbReference type="Gene3D" id="3.30.70.1230">
    <property type="entry name" value="Nucleotide cyclase"/>
    <property type="match status" value="1"/>
</dbReference>
<dbReference type="SUPFAM" id="SSF55073">
    <property type="entry name" value="Nucleotide cyclase"/>
    <property type="match status" value="1"/>
</dbReference>
<feature type="domain" description="MHYT" evidence="4">
    <location>
        <begin position="5"/>
        <end position="193"/>
    </location>
</feature>
<sequence length="474" mass="51039">MPLSYEPTLLLLSVAFAILGSYISLRIALQIKGAHGFQRRWLLMAAAFTLAIAVWGMHFEGLLAGRLPFTLNYLVLPTILSFLVCVLAGGAAFVSVNIEPRTSITLGVAAIAMGCGIATLHFIGMWAIRDSVTIAYQPVMVVVSIGIGIFGSAAALWISFYALRRPPLFVCAIVLGLAMAGMHYTAIAGAGFSPAAISSILGSPAVSPDLLAIIVTLVGFVMSGTFLLTLVPEHPKSDLAFAPGQRHPRYGRRSTDRPLEELISSMQTIAESEGLPESRTRRSTDVAPSEAAGPKVEAQRKIAAIMAADVAFFTTLVANDEEETLRLLSVYRSVFENFVTNYRGRVFNTAGDSLMSEFSSAVQAMRAAIEIQDRLRTLNQSRSPDRRLQFRIGITIADVVERQGELYGEGVNLAARLESLAPPGGICVSRAVHESVVNKVSVGFRDLGQQTLKNIRIPIHAFIVDWPNPGGEPA</sequence>
<organism evidence="5 6">
    <name type="scientific">Methylocapsa palsarum</name>
    <dbReference type="NCBI Taxonomy" id="1612308"/>
    <lineage>
        <taxon>Bacteria</taxon>
        <taxon>Pseudomonadati</taxon>
        <taxon>Pseudomonadota</taxon>
        <taxon>Alphaproteobacteria</taxon>
        <taxon>Hyphomicrobiales</taxon>
        <taxon>Beijerinckiaceae</taxon>
        <taxon>Methylocapsa</taxon>
    </lineage>
</organism>
<feature type="region of interest" description="Disordered" evidence="2">
    <location>
        <begin position="270"/>
        <end position="293"/>
    </location>
</feature>
<dbReference type="GO" id="GO:0016020">
    <property type="term" value="C:membrane"/>
    <property type="evidence" value="ECO:0007669"/>
    <property type="project" value="UniProtKB-UniRule"/>
</dbReference>
<dbReference type="RefSeq" id="WP_175492647.1">
    <property type="nucleotide sequence ID" value="NZ_FOSN01000017.1"/>
</dbReference>
<evidence type="ECO:0000256" key="2">
    <source>
        <dbReference type="SAM" id="MobiDB-lite"/>
    </source>
</evidence>
<dbReference type="InterPro" id="IPR029787">
    <property type="entry name" value="Nucleotide_cyclase"/>
</dbReference>
<keyword evidence="1" id="KW-0812">Transmembrane</keyword>
<evidence type="ECO:0000259" key="3">
    <source>
        <dbReference type="PROSITE" id="PS50125"/>
    </source>
</evidence>
<feature type="transmembrane region" description="Helical" evidence="1">
    <location>
        <begin position="210"/>
        <end position="231"/>
    </location>
</feature>
<feature type="transmembrane region" description="Helical" evidence="1">
    <location>
        <begin position="168"/>
        <end position="190"/>
    </location>
</feature>
<keyword evidence="6" id="KW-1185">Reference proteome</keyword>
<dbReference type="GO" id="GO:0035556">
    <property type="term" value="P:intracellular signal transduction"/>
    <property type="evidence" value="ECO:0007669"/>
    <property type="project" value="InterPro"/>
</dbReference>
<feature type="transmembrane region" description="Helical" evidence="1">
    <location>
        <begin position="41"/>
        <end position="59"/>
    </location>
</feature>
<evidence type="ECO:0000313" key="6">
    <source>
        <dbReference type="Proteomes" id="UP000198755"/>
    </source>
</evidence>
<dbReference type="AlphaFoldDB" id="A0A1I4C167"/>
<evidence type="ECO:0000259" key="4">
    <source>
        <dbReference type="PROSITE" id="PS50924"/>
    </source>
</evidence>
<gene>
    <name evidence="5" type="ORF">SAMN05444581_11767</name>
</gene>
<proteinExistence type="predicted"/>
<dbReference type="InterPro" id="IPR001054">
    <property type="entry name" value="A/G_cyclase"/>
</dbReference>
<feature type="transmembrane region" description="Helical" evidence="1">
    <location>
        <begin position="134"/>
        <end position="161"/>
    </location>
</feature>
<evidence type="ECO:0000313" key="5">
    <source>
        <dbReference type="EMBL" id="SFK74513.1"/>
    </source>
</evidence>
<keyword evidence="1" id="KW-1133">Transmembrane helix</keyword>
<dbReference type="PROSITE" id="PS50125">
    <property type="entry name" value="GUANYLATE_CYCLASE_2"/>
    <property type="match status" value="1"/>
</dbReference>
<dbReference type="InterPro" id="IPR005330">
    <property type="entry name" value="MHYT_dom"/>
</dbReference>
<dbReference type="Pfam" id="PF00211">
    <property type="entry name" value="Guanylate_cyc"/>
    <property type="match status" value="1"/>
</dbReference>
<keyword evidence="1" id="KW-0472">Membrane</keyword>
<protein>
    <submittedName>
        <fullName evidence="5">MHYT domain-containing protein, NO-binding membrane sensor</fullName>
    </submittedName>
</protein>
<evidence type="ECO:0000256" key="1">
    <source>
        <dbReference type="PROSITE-ProRule" id="PRU00244"/>
    </source>
</evidence>
<dbReference type="STRING" id="1612308.SAMN05444581_11767"/>
<dbReference type="GO" id="GO:0004016">
    <property type="term" value="F:adenylate cyclase activity"/>
    <property type="evidence" value="ECO:0007669"/>
    <property type="project" value="UniProtKB-ARBA"/>
</dbReference>
<dbReference type="GO" id="GO:0009190">
    <property type="term" value="P:cyclic nucleotide biosynthetic process"/>
    <property type="evidence" value="ECO:0007669"/>
    <property type="project" value="InterPro"/>
</dbReference>
<feature type="transmembrane region" description="Helical" evidence="1">
    <location>
        <begin position="106"/>
        <end position="128"/>
    </location>
</feature>
<dbReference type="PROSITE" id="PS50924">
    <property type="entry name" value="MHYT"/>
    <property type="match status" value="1"/>
</dbReference>
<dbReference type="Proteomes" id="UP000198755">
    <property type="component" value="Unassembled WGS sequence"/>
</dbReference>